<protein>
    <submittedName>
        <fullName evidence="2">Uncharacterized protein</fullName>
    </submittedName>
</protein>
<keyword evidence="3" id="KW-1185">Reference proteome</keyword>
<comment type="caution">
    <text evidence="2">The sequence shown here is derived from an EMBL/GenBank/DDBJ whole genome shotgun (WGS) entry which is preliminary data.</text>
</comment>
<feature type="region of interest" description="Disordered" evidence="1">
    <location>
        <begin position="1"/>
        <end position="44"/>
    </location>
</feature>
<dbReference type="AlphaFoldDB" id="A0A553HJT2"/>
<proteinExistence type="predicted"/>
<accession>A0A553HJT2</accession>
<evidence type="ECO:0000313" key="2">
    <source>
        <dbReference type="EMBL" id="TRX88199.1"/>
    </source>
</evidence>
<evidence type="ECO:0000256" key="1">
    <source>
        <dbReference type="SAM" id="MobiDB-lite"/>
    </source>
</evidence>
<feature type="compositionally biased region" description="Polar residues" evidence="1">
    <location>
        <begin position="75"/>
        <end position="85"/>
    </location>
</feature>
<dbReference type="EMBL" id="VFLP01000096">
    <property type="protein sequence ID" value="TRX88199.1"/>
    <property type="molecule type" value="Genomic_DNA"/>
</dbReference>
<dbReference type="Proteomes" id="UP000319160">
    <property type="component" value="Unassembled WGS sequence"/>
</dbReference>
<organism evidence="2 3">
    <name type="scientific">Xylaria flabelliformis</name>
    <dbReference type="NCBI Taxonomy" id="2512241"/>
    <lineage>
        <taxon>Eukaryota</taxon>
        <taxon>Fungi</taxon>
        <taxon>Dikarya</taxon>
        <taxon>Ascomycota</taxon>
        <taxon>Pezizomycotina</taxon>
        <taxon>Sordariomycetes</taxon>
        <taxon>Xylariomycetidae</taxon>
        <taxon>Xylariales</taxon>
        <taxon>Xylariaceae</taxon>
        <taxon>Xylaria</taxon>
    </lineage>
</organism>
<name>A0A553HJT2_9PEZI</name>
<sequence>MKGKFLLSSPLLKFDDDNNDDVEKEEASSDSLHGAMAGKQAGTVPKAEKWRWRNGILRQFMTNDRDWAWSPGADSRTSSIDLSRQSETDEDARDSTPFYDESKINGSMGTSRQSKWREYLPRLPLHWRINDLRHLVILALVTLTVSLLLFAAHREVIGIARDDTTDLADQNYPITTEIEPEVKPDLKSEPETKPEPEPEPEIELEPETRHPEVPGQCTTWPVDSNGNYKSRLHKSNLTLESFAPSGGWKKPQGIAVKALVFYGRKRTVDFLDCYLQQNLAINGGYLDEVWFMVHTHIEEDLEYLDELIKQRSPHYKTVMPGECEGFNYACMWNTVVEEDTIYVKIDDDIVFIHPDTIPQLVSTRIAEPHPFAVSANLVNSPFTGYKHYSVGAIHPFLPDPNSKPSQRAGQLWRPSDFKTIPNEMVQKVYGDVKLDQVTEEIINNRVYAKPSYEGHPWLLLDNVQNSLLKTPMGFNKLTADAVGGPYGAAWKSWMISAQQQYSLLRNLELNQMWRYHFGSQIEYPQGVNSSADAAALKFFDPNHLGPGAEQIYDTHYSRYNLNFVALWGHDIKKALPIADDDEQDLTVTKPERFQRPFVIDTRAVVGHLSFYPQHEGIRHTDLLDRWRALANEMYGTTLVKQWMDWRLGDLRRALKPLEYALIDECIAILAKSTQAPDIIATLPTCPARAETHLTNCSDNWKTKKLSGARSRVLYFMMMMLWNTGPHATRWW</sequence>
<gene>
    <name evidence="2" type="ORF">FHL15_010888</name>
</gene>
<feature type="region of interest" description="Disordered" evidence="1">
    <location>
        <begin position="176"/>
        <end position="220"/>
    </location>
</feature>
<dbReference type="OrthoDB" id="5593235at2759"/>
<feature type="compositionally biased region" description="Basic and acidic residues" evidence="1">
    <location>
        <begin position="180"/>
        <end position="196"/>
    </location>
</feature>
<dbReference type="STRING" id="2512241.A0A553HJT2"/>
<feature type="region of interest" description="Disordered" evidence="1">
    <location>
        <begin position="72"/>
        <end position="111"/>
    </location>
</feature>
<reference evidence="3" key="1">
    <citation type="submission" date="2019-06" db="EMBL/GenBank/DDBJ databases">
        <title>Draft genome sequence of the griseofulvin-producing fungus Xylaria cubensis strain G536.</title>
        <authorList>
            <person name="Mead M.E."/>
            <person name="Raja H.A."/>
            <person name="Steenwyk J.L."/>
            <person name="Knowles S.L."/>
            <person name="Oberlies N.H."/>
            <person name="Rokas A."/>
        </authorList>
    </citation>
    <scope>NUCLEOTIDE SEQUENCE [LARGE SCALE GENOMIC DNA]</scope>
    <source>
        <strain evidence="3">G536</strain>
    </source>
</reference>
<evidence type="ECO:0000313" key="3">
    <source>
        <dbReference type="Proteomes" id="UP000319160"/>
    </source>
</evidence>